<reference evidence="2" key="2">
    <citation type="submission" date="2025-09" db="UniProtKB">
        <authorList>
            <consortium name="Ensembl"/>
        </authorList>
    </citation>
    <scope>IDENTIFICATION</scope>
</reference>
<dbReference type="InterPro" id="IPR026985">
    <property type="entry name" value="FAAP24"/>
</dbReference>
<organism evidence="2 3">
    <name type="scientific">Anas zonorhyncha</name>
    <name type="common">Eastern spot-billed duck</name>
    <dbReference type="NCBI Taxonomy" id="75864"/>
    <lineage>
        <taxon>Eukaryota</taxon>
        <taxon>Metazoa</taxon>
        <taxon>Chordata</taxon>
        <taxon>Craniata</taxon>
        <taxon>Vertebrata</taxon>
        <taxon>Euteleostomi</taxon>
        <taxon>Archelosauria</taxon>
        <taxon>Archosauria</taxon>
        <taxon>Dinosauria</taxon>
        <taxon>Saurischia</taxon>
        <taxon>Theropoda</taxon>
        <taxon>Coelurosauria</taxon>
        <taxon>Aves</taxon>
        <taxon>Neognathae</taxon>
        <taxon>Galloanserae</taxon>
        <taxon>Anseriformes</taxon>
        <taxon>Anatidae</taxon>
        <taxon>Anatinae</taxon>
        <taxon>Anas</taxon>
    </lineage>
</organism>
<dbReference type="AlphaFoldDB" id="A0A8B9V8P7"/>
<dbReference type="FunFam" id="3.40.50.10130:FF:000006">
    <property type="entry name" value="Fanconi anemia core complex-associated protein 24"/>
    <property type="match status" value="1"/>
</dbReference>
<dbReference type="Gene3D" id="1.10.150.20">
    <property type="entry name" value="5' to 3' exonuclease, C-terminal subdomain"/>
    <property type="match status" value="1"/>
</dbReference>
<proteinExistence type="predicted"/>
<evidence type="ECO:0000313" key="2">
    <source>
        <dbReference type="Ensembl" id="ENSAZOP00000020003.1"/>
    </source>
</evidence>
<reference evidence="2" key="1">
    <citation type="submission" date="2025-08" db="UniProtKB">
        <authorList>
            <consortium name="Ensembl"/>
        </authorList>
    </citation>
    <scope>IDENTIFICATION</scope>
</reference>
<feature type="domain" description="Fanconi anemia core complex-associated protein 24 pseudonuclease" evidence="1">
    <location>
        <begin position="14"/>
        <end position="136"/>
    </location>
</feature>
<dbReference type="SUPFAM" id="SSF47781">
    <property type="entry name" value="RuvA domain 2-like"/>
    <property type="match status" value="1"/>
</dbReference>
<keyword evidence="3" id="KW-1185">Reference proteome</keyword>
<dbReference type="PANTHER" id="PTHR31786">
    <property type="entry name" value="FANCONI ANEMIA CORE COMPLEX-ASSOCIATED PROTEIN 24"/>
    <property type="match status" value="1"/>
</dbReference>
<dbReference type="GO" id="GO:0003682">
    <property type="term" value="F:chromatin binding"/>
    <property type="evidence" value="ECO:0007669"/>
    <property type="project" value="TreeGrafter"/>
</dbReference>
<dbReference type="InterPro" id="IPR040646">
    <property type="entry name" value="PND"/>
</dbReference>
<dbReference type="InterPro" id="IPR010994">
    <property type="entry name" value="RuvA_2-like"/>
</dbReference>
<dbReference type="PANTHER" id="PTHR31786:SF2">
    <property type="entry name" value="FANCONI ANEMIA CORE COMPLEX-ASSOCIATED PROTEIN 24"/>
    <property type="match status" value="1"/>
</dbReference>
<evidence type="ECO:0000259" key="1">
    <source>
        <dbReference type="Pfam" id="PF17949"/>
    </source>
</evidence>
<evidence type="ECO:0000313" key="3">
    <source>
        <dbReference type="Proteomes" id="UP000694549"/>
    </source>
</evidence>
<dbReference type="GO" id="GO:0043240">
    <property type="term" value="C:Fanconi anaemia nuclear complex"/>
    <property type="evidence" value="ECO:0007669"/>
    <property type="project" value="InterPro"/>
</dbReference>
<dbReference type="Proteomes" id="UP000694549">
    <property type="component" value="Unplaced"/>
</dbReference>
<name>A0A8B9V8P7_9AVES</name>
<dbReference type="CDD" id="cd20076">
    <property type="entry name" value="XPF_nuclease_FAAP24"/>
    <property type="match status" value="1"/>
</dbReference>
<dbReference type="Ensembl" id="ENSAZOT00000021489.1">
    <property type="protein sequence ID" value="ENSAZOP00000020003.1"/>
    <property type="gene ID" value="ENSAZOG00000012975.1"/>
</dbReference>
<dbReference type="GO" id="GO:0036297">
    <property type="term" value="P:interstrand cross-link repair"/>
    <property type="evidence" value="ECO:0007669"/>
    <property type="project" value="InterPro"/>
</dbReference>
<dbReference type="Gene3D" id="3.40.50.10130">
    <property type="match status" value="1"/>
</dbReference>
<protein>
    <submittedName>
        <fullName evidence="2">FA core complex associated protein 24</fullName>
    </submittedName>
</protein>
<accession>A0A8B9V8P7</accession>
<dbReference type="Pfam" id="PF17949">
    <property type="entry name" value="PND"/>
    <property type="match status" value="1"/>
</dbReference>
<sequence>MTTKANFPAAGGSVVVPYGHVVGNEKWRGSEIAQRLQGKIKLIFEDGLGLVDFHLSNKICILYISEADLVAGDDFKRRLVRFRNANSLGGIVIVERTQISDQYFIAVQKLVVLELGMVLLPVANQAEASQLITQLVREQSKDHNSNPFLRKQCSQLLEPSVFRTVQQIPGVGKTKALLLLQQFGSIHRLCNASVEELENSESHQSFRHVVIQLGQGFFLLIFIITGLHYRNGYRTLAIAHLLAPCSHRVLCNSYYFLSKHRARYSRN</sequence>